<dbReference type="Proteomes" id="UP001176961">
    <property type="component" value="Unassembled WGS sequence"/>
</dbReference>
<feature type="region of interest" description="Disordered" evidence="1">
    <location>
        <begin position="65"/>
        <end position="84"/>
    </location>
</feature>
<name>A0AA36DUG2_CYLNA</name>
<feature type="compositionally biased region" description="Basic and acidic residues" evidence="1">
    <location>
        <begin position="68"/>
        <end position="79"/>
    </location>
</feature>
<accession>A0AA36DUG2</accession>
<reference evidence="2" key="1">
    <citation type="submission" date="2023-07" db="EMBL/GenBank/DDBJ databases">
        <authorList>
            <consortium name="CYATHOMIX"/>
        </authorList>
    </citation>
    <scope>NUCLEOTIDE SEQUENCE</scope>
    <source>
        <strain evidence="2">N/A</strain>
    </source>
</reference>
<evidence type="ECO:0000256" key="1">
    <source>
        <dbReference type="SAM" id="MobiDB-lite"/>
    </source>
</evidence>
<feature type="compositionally biased region" description="Basic and acidic residues" evidence="1">
    <location>
        <begin position="297"/>
        <end position="307"/>
    </location>
</feature>
<protein>
    <submittedName>
        <fullName evidence="2">Uncharacterized protein</fullName>
    </submittedName>
</protein>
<evidence type="ECO:0000313" key="2">
    <source>
        <dbReference type="EMBL" id="CAJ0592890.1"/>
    </source>
</evidence>
<comment type="caution">
    <text evidence="2">The sequence shown here is derived from an EMBL/GenBank/DDBJ whole genome shotgun (WGS) entry which is preliminary data.</text>
</comment>
<proteinExistence type="predicted"/>
<gene>
    <name evidence="2" type="ORF">CYNAS_LOCUS4873</name>
</gene>
<feature type="region of interest" description="Disordered" evidence="1">
    <location>
        <begin position="297"/>
        <end position="322"/>
    </location>
</feature>
<feature type="compositionally biased region" description="Polar residues" evidence="1">
    <location>
        <begin position="313"/>
        <end position="322"/>
    </location>
</feature>
<dbReference type="AlphaFoldDB" id="A0AA36DUG2"/>
<evidence type="ECO:0000313" key="3">
    <source>
        <dbReference type="Proteomes" id="UP001176961"/>
    </source>
</evidence>
<sequence length="322" mass="34701">MSHSFHTVTLTLLLKQPRFSVERPVASLRPAHLDLVSEVYEGPLNSTTRATDIEDEPLTHHVSVYHSGRSDEPASKPEKPEEEQFDIPGAAKALGGKSGLSKKGTAHLDYPVSEVYEGPLGSINRATDIEGEPLTLYVTVYHSGRSDEPASKPEKPEEEQFDIPGAAKALGGKSGLSKKGTAHLDYPVSEVYEGPLGSINRATDIEGEPLTLYVTVYHSGRSDEPASKPEKPEEEQFDIPGAAKALGGKSGLSKKGTAHLDYPVSEVYEGPLGSINRVTDIDCEPLTLYVTVYHSGRSDEQVPKPEEEGALLCSSSCKPNVQ</sequence>
<dbReference type="EMBL" id="CATQJL010000112">
    <property type="protein sequence ID" value="CAJ0592890.1"/>
    <property type="molecule type" value="Genomic_DNA"/>
</dbReference>
<keyword evidence="3" id="KW-1185">Reference proteome</keyword>
<organism evidence="2 3">
    <name type="scientific">Cylicocyclus nassatus</name>
    <name type="common">Nematode worm</name>
    <dbReference type="NCBI Taxonomy" id="53992"/>
    <lineage>
        <taxon>Eukaryota</taxon>
        <taxon>Metazoa</taxon>
        <taxon>Ecdysozoa</taxon>
        <taxon>Nematoda</taxon>
        <taxon>Chromadorea</taxon>
        <taxon>Rhabditida</taxon>
        <taxon>Rhabditina</taxon>
        <taxon>Rhabditomorpha</taxon>
        <taxon>Strongyloidea</taxon>
        <taxon>Strongylidae</taxon>
        <taxon>Cylicocyclus</taxon>
    </lineage>
</organism>